<dbReference type="Pfam" id="PF17667">
    <property type="entry name" value="Pkinase_fungal"/>
    <property type="match status" value="1"/>
</dbReference>
<evidence type="ECO:0000313" key="4">
    <source>
        <dbReference type="Proteomes" id="UP000217199"/>
    </source>
</evidence>
<accession>A0A286U9T9</accession>
<feature type="domain" description="Fungal-type protein kinase" evidence="2">
    <location>
        <begin position="198"/>
        <end position="630"/>
    </location>
</feature>
<protein>
    <recommendedName>
        <fullName evidence="2">Fungal-type protein kinase domain-containing protein</fullName>
    </recommendedName>
</protein>
<dbReference type="Gene3D" id="1.10.510.10">
    <property type="entry name" value="Transferase(Phosphotransferase) domain 1"/>
    <property type="match status" value="1"/>
</dbReference>
<dbReference type="OrthoDB" id="5584477at2759"/>
<dbReference type="EMBL" id="NBII01000008">
    <property type="protein sequence ID" value="PAV16340.1"/>
    <property type="molecule type" value="Genomic_DNA"/>
</dbReference>
<dbReference type="PANTHER" id="PTHR38248:SF2">
    <property type="entry name" value="FUNK1 11"/>
    <property type="match status" value="1"/>
</dbReference>
<feature type="region of interest" description="Disordered" evidence="1">
    <location>
        <begin position="751"/>
        <end position="789"/>
    </location>
</feature>
<dbReference type="STRING" id="2282107.A0A286U9T9"/>
<feature type="compositionally biased region" description="Polar residues" evidence="1">
    <location>
        <begin position="751"/>
        <end position="766"/>
    </location>
</feature>
<organism evidence="3 4">
    <name type="scientific">Pyrrhoderma noxium</name>
    <dbReference type="NCBI Taxonomy" id="2282107"/>
    <lineage>
        <taxon>Eukaryota</taxon>
        <taxon>Fungi</taxon>
        <taxon>Dikarya</taxon>
        <taxon>Basidiomycota</taxon>
        <taxon>Agaricomycotina</taxon>
        <taxon>Agaricomycetes</taxon>
        <taxon>Hymenochaetales</taxon>
        <taxon>Hymenochaetaceae</taxon>
        <taxon>Pyrrhoderma</taxon>
    </lineage>
</organism>
<gene>
    <name evidence="3" type="ORF">PNOK_0796000</name>
</gene>
<sequence>MGDKVDTKDQFLDNPQDGQKKLSHSSLQPQDNLADGSLEPVSSSQLHPHSESGTLLRRQRHRIIKDLGSSVSRGSLEYFKKILPPIRPEFDINKISSHLIKNGDLVQEEGIYVWKEFRMATAATMMENQFFNEPLVNVFNIIRDAALETSGIRVAPTVDMVTDEDNGSWSVNGSSATLYGYLKLKEGEERVKRRGKGEAEGEEKDLWYNIAVSLSLKTVDDSENVRNAVCNMRHVLTVDPLRRFTYGIDIEGTKLGLWIATRAMVIACNTFDFRTRYNDLIWIFLSLSFASKEDLGWDMSIKSTLNATNDERLYDIEVGGQHYHTSESEVISDEKADDLVTSATRIWKAKSDIDGMDTIIKDFWPSDERETEDNIRKMILEDIKDAEKRQFFEEHTLNPISAGRVKCNGRDDHTKDTILRGHSPYTGKTHKITIARSQSTRKSRRSKSVRATPGVAAAIGDNRLHRELEQNKRTKYYHRYHYRIAYKEVAVPYCELRNTGDMITVITDAVETLLYLHEAGWVHRDISVGNLYLYTDPVSGEKRGLIGDFEYAKRVGDGGKYDACIGTPDFMAVEAIYRSYQFLDPVCYLSYGSENDDSEDDNLESVDEIGILYNYIHDLESLWWILIWTVFVYEKAPVLTDETSTKFSEAQRSSYFSLFPADLNFGRRYTFLVDRGLFKRHMKNVPPFFKGYVRTIEHLRVLLLHKYTEVEKDVSAPIRLSGPDVIHRNFLEGLSKREIEKGDIISVFNPSSLKRSSETQNDLQQPDSKRRKTISEDTRSTETTDPSLL</sequence>
<dbReference type="Proteomes" id="UP000217199">
    <property type="component" value="Unassembled WGS sequence"/>
</dbReference>
<dbReference type="InParanoid" id="A0A286U9T9"/>
<reference evidence="3 4" key="1">
    <citation type="journal article" date="2017" name="Mol. Ecol.">
        <title>Comparative and population genomic landscape of Phellinus noxius: A hypervariable fungus causing root rot in trees.</title>
        <authorList>
            <person name="Chung C.L."/>
            <person name="Lee T.J."/>
            <person name="Akiba M."/>
            <person name="Lee H.H."/>
            <person name="Kuo T.H."/>
            <person name="Liu D."/>
            <person name="Ke H.M."/>
            <person name="Yokoi T."/>
            <person name="Roa M.B."/>
            <person name="Lu M.J."/>
            <person name="Chang Y.Y."/>
            <person name="Ann P.J."/>
            <person name="Tsai J.N."/>
            <person name="Chen C.Y."/>
            <person name="Tzean S.S."/>
            <person name="Ota Y."/>
            <person name="Hattori T."/>
            <person name="Sahashi N."/>
            <person name="Liou R.F."/>
            <person name="Kikuchi T."/>
            <person name="Tsai I.J."/>
        </authorList>
    </citation>
    <scope>NUCLEOTIDE SEQUENCE [LARGE SCALE GENOMIC DNA]</scope>
    <source>
        <strain evidence="3 4">FFPRI411160</strain>
    </source>
</reference>
<feature type="compositionally biased region" description="Basic and acidic residues" evidence="1">
    <location>
        <begin position="773"/>
        <end position="782"/>
    </location>
</feature>
<evidence type="ECO:0000313" key="3">
    <source>
        <dbReference type="EMBL" id="PAV16340.1"/>
    </source>
</evidence>
<dbReference type="InterPro" id="IPR040976">
    <property type="entry name" value="Pkinase_fungal"/>
</dbReference>
<dbReference type="PANTHER" id="PTHR38248">
    <property type="entry name" value="FUNK1 6"/>
    <property type="match status" value="1"/>
</dbReference>
<dbReference type="SUPFAM" id="SSF56112">
    <property type="entry name" value="Protein kinase-like (PK-like)"/>
    <property type="match status" value="1"/>
</dbReference>
<evidence type="ECO:0000259" key="2">
    <source>
        <dbReference type="Pfam" id="PF17667"/>
    </source>
</evidence>
<comment type="caution">
    <text evidence="3">The sequence shown here is derived from an EMBL/GenBank/DDBJ whole genome shotgun (WGS) entry which is preliminary data.</text>
</comment>
<name>A0A286U9T9_9AGAM</name>
<dbReference type="InterPro" id="IPR011009">
    <property type="entry name" value="Kinase-like_dom_sf"/>
</dbReference>
<feature type="compositionally biased region" description="Basic and acidic residues" evidence="1">
    <location>
        <begin position="1"/>
        <end position="11"/>
    </location>
</feature>
<feature type="region of interest" description="Disordered" evidence="1">
    <location>
        <begin position="1"/>
        <end position="58"/>
    </location>
</feature>
<dbReference type="AlphaFoldDB" id="A0A286U9T9"/>
<keyword evidence="4" id="KW-1185">Reference proteome</keyword>
<feature type="compositionally biased region" description="Polar residues" evidence="1">
    <location>
        <begin position="40"/>
        <end position="53"/>
    </location>
</feature>
<evidence type="ECO:0000256" key="1">
    <source>
        <dbReference type="SAM" id="MobiDB-lite"/>
    </source>
</evidence>
<proteinExistence type="predicted"/>